<protein>
    <submittedName>
        <fullName evidence="2">Uncharacterized protein</fullName>
    </submittedName>
</protein>
<dbReference type="AlphaFoldDB" id="A0A016W0C1"/>
<sequence>MLVLLYAWVHRRNTVETAAQYHKKTTNHTVAKLTNTFTSTKQEYRSIENNLGMRNLRLSQRSSPLSSIGSDDGVSTTAATVGR</sequence>
<keyword evidence="3" id="KW-1185">Reference proteome</keyword>
<dbReference type="EMBL" id="JARK01001339">
    <property type="protein sequence ID" value="EYC32458.1"/>
    <property type="molecule type" value="Genomic_DNA"/>
</dbReference>
<name>A0A016W0C1_9BILA</name>
<feature type="compositionally biased region" description="Low complexity" evidence="1">
    <location>
        <begin position="61"/>
        <end position="70"/>
    </location>
</feature>
<feature type="region of interest" description="Disordered" evidence="1">
    <location>
        <begin position="61"/>
        <end position="83"/>
    </location>
</feature>
<evidence type="ECO:0000313" key="2">
    <source>
        <dbReference type="EMBL" id="EYC32458.1"/>
    </source>
</evidence>
<dbReference type="Proteomes" id="UP000024635">
    <property type="component" value="Unassembled WGS sequence"/>
</dbReference>
<gene>
    <name evidence="2" type="primary">Acey_s0003.g1590</name>
    <name evidence="2" type="ORF">Y032_0003g1590</name>
</gene>
<proteinExistence type="predicted"/>
<evidence type="ECO:0000256" key="1">
    <source>
        <dbReference type="SAM" id="MobiDB-lite"/>
    </source>
</evidence>
<comment type="caution">
    <text evidence="2">The sequence shown here is derived from an EMBL/GenBank/DDBJ whole genome shotgun (WGS) entry which is preliminary data.</text>
</comment>
<accession>A0A016W0C1</accession>
<evidence type="ECO:0000313" key="3">
    <source>
        <dbReference type="Proteomes" id="UP000024635"/>
    </source>
</evidence>
<reference evidence="3" key="1">
    <citation type="journal article" date="2015" name="Nat. Genet.">
        <title>The genome and transcriptome of the zoonotic hookworm Ancylostoma ceylanicum identify infection-specific gene families.</title>
        <authorList>
            <person name="Schwarz E.M."/>
            <person name="Hu Y."/>
            <person name="Antoshechkin I."/>
            <person name="Miller M.M."/>
            <person name="Sternberg P.W."/>
            <person name="Aroian R.V."/>
        </authorList>
    </citation>
    <scope>NUCLEOTIDE SEQUENCE</scope>
    <source>
        <strain evidence="3">HY135</strain>
    </source>
</reference>
<feature type="compositionally biased region" description="Polar residues" evidence="1">
    <location>
        <begin position="73"/>
        <end position="83"/>
    </location>
</feature>
<organism evidence="2 3">
    <name type="scientific">Ancylostoma ceylanicum</name>
    <dbReference type="NCBI Taxonomy" id="53326"/>
    <lineage>
        <taxon>Eukaryota</taxon>
        <taxon>Metazoa</taxon>
        <taxon>Ecdysozoa</taxon>
        <taxon>Nematoda</taxon>
        <taxon>Chromadorea</taxon>
        <taxon>Rhabditida</taxon>
        <taxon>Rhabditina</taxon>
        <taxon>Rhabditomorpha</taxon>
        <taxon>Strongyloidea</taxon>
        <taxon>Ancylostomatidae</taxon>
        <taxon>Ancylostomatinae</taxon>
        <taxon>Ancylostoma</taxon>
    </lineage>
</organism>